<protein>
    <submittedName>
        <fullName evidence="1">Uncharacterized protein</fullName>
    </submittedName>
</protein>
<name>A0A9N7W350_PLEPL</name>
<evidence type="ECO:0000313" key="1">
    <source>
        <dbReference type="EMBL" id="CAB1460445.1"/>
    </source>
</evidence>
<reference evidence="1" key="1">
    <citation type="submission" date="2020-03" db="EMBL/GenBank/DDBJ databases">
        <authorList>
            <person name="Weist P."/>
        </authorList>
    </citation>
    <scope>NUCLEOTIDE SEQUENCE</scope>
</reference>
<comment type="caution">
    <text evidence="1">The sequence shown here is derived from an EMBL/GenBank/DDBJ whole genome shotgun (WGS) entry which is preliminary data.</text>
</comment>
<accession>A0A9N7W350</accession>
<evidence type="ECO:0000313" key="2">
    <source>
        <dbReference type="Proteomes" id="UP001153269"/>
    </source>
</evidence>
<dbReference type="EMBL" id="CADEAL010004478">
    <property type="protein sequence ID" value="CAB1460445.1"/>
    <property type="molecule type" value="Genomic_DNA"/>
</dbReference>
<gene>
    <name evidence="1" type="ORF">PLEPLA_LOCUS48296</name>
</gene>
<dbReference type="Proteomes" id="UP001153269">
    <property type="component" value="Unassembled WGS sequence"/>
</dbReference>
<sequence>MDPLTDSVKVWDQDKVEGRLGQVDPPLSPDCSVSEDADWFTSSQRKVETVKPYLKSDQILVLDFSPVKESEDVKVKCCYRCRLRQESMSKENRLLASQR</sequence>
<keyword evidence="2" id="KW-1185">Reference proteome</keyword>
<dbReference type="AlphaFoldDB" id="A0A9N7W350"/>
<organism evidence="1 2">
    <name type="scientific">Pleuronectes platessa</name>
    <name type="common">European plaice</name>
    <dbReference type="NCBI Taxonomy" id="8262"/>
    <lineage>
        <taxon>Eukaryota</taxon>
        <taxon>Metazoa</taxon>
        <taxon>Chordata</taxon>
        <taxon>Craniata</taxon>
        <taxon>Vertebrata</taxon>
        <taxon>Euteleostomi</taxon>
        <taxon>Actinopterygii</taxon>
        <taxon>Neopterygii</taxon>
        <taxon>Teleostei</taxon>
        <taxon>Neoteleostei</taxon>
        <taxon>Acanthomorphata</taxon>
        <taxon>Carangaria</taxon>
        <taxon>Pleuronectiformes</taxon>
        <taxon>Pleuronectoidei</taxon>
        <taxon>Pleuronectidae</taxon>
        <taxon>Pleuronectes</taxon>
    </lineage>
</organism>
<proteinExistence type="predicted"/>